<keyword evidence="2" id="KW-1185">Reference proteome</keyword>
<reference evidence="1 2" key="1">
    <citation type="journal article" date="2013" name="Genome Announc.">
        <title>Complete Genome of Bacillus pumilus Siphophage Blastoid.</title>
        <authorList>
            <person name="Mash S.J."/>
            <person name="Minahan N.T."/>
            <person name="Chamakura K.R."/>
            <person name="Kuty Everett G.F."/>
        </authorList>
    </citation>
    <scope>NUCLEOTIDE SEQUENCE [LARGE SCALE GENOMIC DNA]</scope>
</reference>
<dbReference type="GeneID" id="17960450"/>
<accession>U5PSJ0</accession>
<dbReference type="EMBL" id="KF669648">
    <property type="protein sequence ID" value="AGY46859.1"/>
    <property type="molecule type" value="Genomic_DNA"/>
</dbReference>
<evidence type="ECO:0000313" key="1">
    <source>
        <dbReference type="EMBL" id="AGY46859.1"/>
    </source>
</evidence>
<dbReference type="RefSeq" id="YP_008771883.1">
    <property type="nucleotide sequence ID" value="NC_022773.1"/>
</dbReference>
<dbReference type="KEGG" id="vg:17960450"/>
<protein>
    <submittedName>
        <fullName evidence="1">Uncharacterized protein</fullName>
    </submittedName>
</protein>
<name>U5PSJ0_9CAUD</name>
<evidence type="ECO:0000313" key="2">
    <source>
        <dbReference type="Proteomes" id="UP000017645"/>
    </source>
</evidence>
<gene>
    <name evidence="1" type="ORF">Blastoid_60</name>
</gene>
<sequence>MSTIRKVVVTPEQGKAINMMFENANKYNRDQLQIREYMTNCIVTGHGGWKDDYKSLNKMHLSDLLYIVTGGAWEIQKTVRSVIEDLRDKFKRDSMSFEETALLMTLEELEKEGLI</sequence>
<organism evidence="1 2">
    <name type="scientific">Bacillus phage Blastoid</name>
    <dbReference type="NCBI Taxonomy" id="2880540"/>
    <lineage>
        <taxon>Viruses</taxon>
        <taxon>Duplodnaviria</taxon>
        <taxon>Heunggongvirae</taxon>
        <taxon>Uroviricota</taxon>
        <taxon>Caudoviricetes</taxon>
        <taxon>Ehrlichviridae</taxon>
        <taxon>Andromedavirus</taxon>
        <taxon>Andromedavirus blastoid</taxon>
    </lineage>
</organism>
<proteinExistence type="predicted"/>
<dbReference type="Proteomes" id="UP000017645">
    <property type="component" value="Segment"/>
</dbReference>
<dbReference type="OrthoDB" id="24100at10239"/>